<organism evidence="2 3">
    <name type="scientific">Vibrio aestuarianus</name>
    <dbReference type="NCBI Taxonomy" id="28171"/>
    <lineage>
        <taxon>Bacteria</taxon>
        <taxon>Pseudomonadati</taxon>
        <taxon>Pseudomonadota</taxon>
        <taxon>Gammaproteobacteria</taxon>
        <taxon>Vibrionales</taxon>
        <taxon>Vibrionaceae</taxon>
        <taxon>Vibrio</taxon>
    </lineage>
</organism>
<dbReference type="Proteomes" id="UP001152658">
    <property type="component" value="Unassembled WGS sequence"/>
</dbReference>
<sequence>MEELLVKNASAVFAIIGVLLGAIVTGLFGFYGKSRETKLKLAEKIVDKKLEAHDQVINLANLMRVMHVVEGIPSGKELPRYPAFLASRESFDNFWFELGKVQSQSDRWLSAELRRELCFCIDYLVTLHKWTEQVNDIGLPRLGVAIRNDIIDISSRIEDAAHDFINNDVIKLNFKTDRRWHKFKPEQTEKMFADTILMKRQSELQDIVDGKIT</sequence>
<proteinExistence type="predicted"/>
<dbReference type="RefSeq" id="WP_168524635.1">
    <property type="nucleotide sequence ID" value="NZ_CALYLA010000026.1"/>
</dbReference>
<name>A0ABM9FJE5_9VIBR</name>
<evidence type="ECO:0000313" key="2">
    <source>
        <dbReference type="EMBL" id="CAH8199066.1"/>
    </source>
</evidence>
<evidence type="ECO:0000256" key="1">
    <source>
        <dbReference type="SAM" id="Phobius"/>
    </source>
</evidence>
<reference evidence="2" key="1">
    <citation type="submission" date="2022-06" db="EMBL/GenBank/DDBJ databases">
        <authorList>
            <person name="Goudenege D."/>
            <person name="Le Roux F."/>
        </authorList>
    </citation>
    <scope>NUCLEOTIDE SEQUENCE</scope>
    <source>
        <strain evidence="2">12-063</strain>
    </source>
</reference>
<accession>A0ABM9FJE5</accession>
<feature type="transmembrane region" description="Helical" evidence="1">
    <location>
        <begin position="12"/>
        <end position="31"/>
    </location>
</feature>
<protein>
    <submittedName>
        <fullName evidence="2">Uncharacterized protein</fullName>
    </submittedName>
</protein>
<keyword evidence="1" id="KW-0472">Membrane</keyword>
<keyword evidence="1" id="KW-0812">Transmembrane</keyword>
<comment type="caution">
    <text evidence="2">The sequence shown here is derived from an EMBL/GenBank/DDBJ whole genome shotgun (WGS) entry which is preliminary data.</text>
</comment>
<gene>
    <name evidence="2" type="ORF">VAE063_1010291</name>
</gene>
<keyword evidence="3" id="KW-1185">Reference proteome</keyword>
<keyword evidence="1" id="KW-1133">Transmembrane helix</keyword>
<dbReference type="EMBL" id="CALYLK010000002">
    <property type="protein sequence ID" value="CAH8199066.1"/>
    <property type="molecule type" value="Genomic_DNA"/>
</dbReference>
<evidence type="ECO:0000313" key="3">
    <source>
        <dbReference type="Proteomes" id="UP001152658"/>
    </source>
</evidence>